<evidence type="ECO:0008006" key="3">
    <source>
        <dbReference type="Google" id="ProtNLM"/>
    </source>
</evidence>
<accession>A0A840G7U3</accession>
<keyword evidence="2" id="KW-1185">Reference proteome</keyword>
<dbReference type="EMBL" id="JACIGE010000008">
    <property type="protein sequence ID" value="MBB4247955.1"/>
    <property type="molecule type" value="Genomic_DNA"/>
</dbReference>
<comment type="caution">
    <text evidence="1">The sequence shown here is derived from an EMBL/GenBank/DDBJ whole genome shotgun (WGS) entry which is preliminary data.</text>
</comment>
<evidence type="ECO:0000313" key="1">
    <source>
        <dbReference type="EMBL" id="MBB4247955.1"/>
    </source>
</evidence>
<sequence>MSGEAGGTIRVHRRQSWSSVPDAVLEAVGMSFGARLVLAWLLGRPTDWEIRIGHMCRVLGLTEKTWPRIRDELRAAGFFESERTRRKEGEGMGRFEWRNAVTDAPLYAIPPKRGNGSTIPPKSMDGKRMDAGGGDYQKVVDQPVLTTTTNPLGGGGSRWDEQIAAAVWAEGRAGRQIKNRGGFAATLRKRLDAAGPTDDDLVQLADYRAALAADARREEQRAIASRPLETDPETLAAGNRVLDSVRARRAARAA</sequence>
<organism evidence="1 2">
    <name type="scientific">Rhodocyclus tenuis</name>
    <name type="common">Rhodospirillum tenue</name>
    <dbReference type="NCBI Taxonomy" id="1066"/>
    <lineage>
        <taxon>Bacteria</taxon>
        <taxon>Pseudomonadati</taxon>
        <taxon>Pseudomonadota</taxon>
        <taxon>Betaproteobacteria</taxon>
        <taxon>Rhodocyclales</taxon>
        <taxon>Rhodocyclaceae</taxon>
        <taxon>Rhodocyclus</taxon>
    </lineage>
</organism>
<dbReference type="RefSeq" id="WP_153116906.1">
    <property type="nucleotide sequence ID" value="NZ_JACIGE010000008.1"/>
</dbReference>
<name>A0A840G7U3_RHOTE</name>
<dbReference type="OrthoDB" id="9134959at2"/>
<dbReference type="AlphaFoldDB" id="A0A840G7U3"/>
<dbReference type="Proteomes" id="UP000587070">
    <property type="component" value="Unassembled WGS sequence"/>
</dbReference>
<protein>
    <recommendedName>
        <fullName evidence="3">Helix-turn-helix domain-containing protein</fullName>
    </recommendedName>
</protein>
<evidence type="ECO:0000313" key="2">
    <source>
        <dbReference type="Proteomes" id="UP000587070"/>
    </source>
</evidence>
<reference evidence="1 2" key="1">
    <citation type="submission" date="2020-08" db="EMBL/GenBank/DDBJ databases">
        <title>Genome sequencing of Purple Non-Sulfur Bacteria from various extreme environments.</title>
        <authorList>
            <person name="Mayer M."/>
        </authorList>
    </citation>
    <scope>NUCLEOTIDE SEQUENCE [LARGE SCALE GENOMIC DNA]</scope>
    <source>
        <strain evidence="1 2">2761</strain>
    </source>
</reference>
<proteinExistence type="predicted"/>
<gene>
    <name evidence="1" type="ORF">GGD90_002341</name>
</gene>